<name>A0A1R3L759_ASPOF</name>
<keyword evidence="3" id="KW-1185">Reference proteome</keyword>
<evidence type="ECO:0000313" key="3">
    <source>
        <dbReference type="Proteomes" id="UP000243459"/>
    </source>
</evidence>
<protein>
    <submittedName>
        <fullName evidence="2">Uncharacterized protein</fullName>
    </submittedName>
</protein>
<gene>
    <name evidence="2" type="ORF">A4U43_UnF2910</name>
</gene>
<evidence type="ECO:0000313" key="2">
    <source>
        <dbReference type="EMBL" id="ONK55467.1"/>
    </source>
</evidence>
<feature type="compositionally biased region" description="Basic and acidic residues" evidence="1">
    <location>
        <begin position="148"/>
        <end position="194"/>
    </location>
</feature>
<evidence type="ECO:0000256" key="1">
    <source>
        <dbReference type="SAM" id="MobiDB-lite"/>
    </source>
</evidence>
<organism evidence="2 3">
    <name type="scientific">Asparagus officinalis</name>
    <name type="common">Garden asparagus</name>
    <dbReference type="NCBI Taxonomy" id="4686"/>
    <lineage>
        <taxon>Eukaryota</taxon>
        <taxon>Viridiplantae</taxon>
        <taxon>Streptophyta</taxon>
        <taxon>Embryophyta</taxon>
        <taxon>Tracheophyta</taxon>
        <taxon>Spermatophyta</taxon>
        <taxon>Magnoliopsida</taxon>
        <taxon>Liliopsida</taxon>
        <taxon>Asparagales</taxon>
        <taxon>Asparagaceae</taxon>
        <taxon>Asparagoideae</taxon>
        <taxon>Asparagus</taxon>
    </lineage>
</organism>
<proteinExistence type="predicted"/>
<dbReference type="Gramene" id="ONK55467">
    <property type="protein sequence ID" value="ONK55467"/>
    <property type="gene ID" value="A4U43_UnF2910"/>
</dbReference>
<sequence>MKDIQDHHIKSIKDEDHQVESVEEKQDNQTKSIEQVEEKEQDNQTKSIERVEEKEQNLTENIKEVEDRHGDQTESIQDKHGDQTEGVEVKQMQISSINRFARKSLANVSDERFFSFGNDDEVFKGVSGSFESMSGIEEESAYAESEVMEAKEDVPVDQHGDENKEEGEARGKDSTDFKETEKEPEGTTTEEKNV</sequence>
<feature type="region of interest" description="Disordered" evidence="1">
    <location>
        <begin position="1"/>
        <end position="87"/>
    </location>
</feature>
<feature type="compositionally biased region" description="Basic and acidic residues" evidence="1">
    <location>
        <begin position="1"/>
        <end position="83"/>
    </location>
</feature>
<dbReference type="AlphaFoldDB" id="A0A1R3L759"/>
<feature type="region of interest" description="Disordered" evidence="1">
    <location>
        <begin position="132"/>
        <end position="194"/>
    </location>
</feature>
<reference evidence="3" key="1">
    <citation type="journal article" date="2017" name="Nat. Commun.">
        <title>The asparagus genome sheds light on the origin and evolution of a young Y chromosome.</title>
        <authorList>
            <person name="Harkess A."/>
            <person name="Zhou J."/>
            <person name="Xu C."/>
            <person name="Bowers J.E."/>
            <person name="Van der Hulst R."/>
            <person name="Ayyampalayam S."/>
            <person name="Mercati F."/>
            <person name="Riccardi P."/>
            <person name="McKain M.R."/>
            <person name="Kakrana A."/>
            <person name="Tang H."/>
            <person name="Ray J."/>
            <person name="Groenendijk J."/>
            <person name="Arikit S."/>
            <person name="Mathioni S.M."/>
            <person name="Nakano M."/>
            <person name="Shan H."/>
            <person name="Telgmann-Rauber A."/>
            <person name="Kanno A."/>
            <person name="Yue Z."/>
            <person name="Chen H."/>
            <person name="Li W."/>
            <person name="Chen Y."/>
            <person name="Xu X."/>
            <person name="Zhang Y."/>
            <person name="Luo S."/>
            <person name="Chen H."/>
            <person name="Gao J."/>
            <person name="Mao Z."/>
            <person name="Pires J.C."/>
            <person name="Luo M."/>
            <person name="Kudrna D."/>
            <person name="Wing R.A."/>
            <person name="Meyers B.C."/>
            <person name="Yi K."/>
            <person name="Kong H."/>
            <person name="Lavrijsen P."/>
            <person name="Sunseri F."/>
            <person name="Falavigna A."/>
            <person name="Ye Y."/>
            <person name="Leebens-Mack J.H."/>
            <person name="Chen G."/>
        </authorList>
    </citation>
    <scope>NUCLEOTIDE SEQUENCE [LARGE SCALE GENOMIC DNA]</scope>
    <source>
        <strain evidence="3">cv. DH0086</strain>
    </source>
</reference>
<dbReference type="Proteomes" id="UP000243459">
    <property type="component" value="Unassembled WGS sequence"/>
</dbReference>
<dbReference type="EMBL" id="KV863455">
    <property type="protein sequence ID" value="ONK55467.1"/>
    <property type="molecule type" value="Genomic_DNA"/>
</dbReference>
<accession>A0A1R3L759</accession>